<evidence type="ECO:0000259" key="2">
    <source>
        <dbReference type="Pfam" id="PF01902"/>
    </source>
</evidence>
<dbReference type="GO" id="GO:0005524">
    <property type="term" value="F:ATP binding"/>
    <property type="evidence" value="ECO:0007669"/>
    <property type="project" value="UniProtKB-KW"/>
</dbReference>
<evidence type="ECO:0000313" key="6">
    <source>
        <dbReference type="EMBL" id="KKG51503.1"/>
    </source>
</evidence>
<keyword evidence="5" id="KW-0067">ATP-binding</keyword>
<organism evidence="5 9">
    <name type="scientific">Methanosarcina mazei</name>
    <name type="common">Methanosarcina frisia</name>
    <dbReference type="NCBI Taxonomy" id="2209"/>
    <lineage>
        <taxon>Archaea</taxon>
        <taxon>Methanobacteriati</taxon>
        <taxon>Methanobacteriota</taxon>
        <taxon>Stenosarchaea group</taxon>
        <taxon>Methanomicrobia</taxon>
        <taxon>Methanosarcinales</taxon>
        <taxon>Methanosarcinaceae</taxon>
        <taxon>Methanosarcina</taxon>
    </lineage>
</organism>
<dbReference type="Pfam" id="PF01902">
    <property type="entry name" value="Diphthami_syn_2"/>
    <property type="match status" value="1"/>
</dbReference>
<proteinExistence type="predicted"/>
<dbReference type="Gene3D" id="3.90.1490.10">
    <property type="entry name" value="putative n-type atp pyrophosphatase, domain 2"/>
    <property type="match status" value="1"/>
</dbReference>
<dbReference type="PATRIC" id="fig|2209.40.peg.2133"/>
<dbReference type="EMBL" id="JJPE01000099">
    <property type="protein sequence ID" value="KKG43206.1"/>
    <property type="molecule type" value="Genomic_DNA"/>
</dbReference>
<dbReference type="EMBL" id="JJPG01000136">
    <property type="protein sequence ID" value="KKG48319.1"/>
    <property type="molecule type" value="Genomic_DNA"/>
</dbReference>
<accession>A0A0F8G109</accession>
<keyword evidence="5" id="KW-0547">Nucleotide-binding</keyword>
<evidence type="ECO:0000313" key="11">
    <source>
        <dbReference type="Proteomes" id="UP000034667"/>
    </source>
</evidence>
<dbReference type="GO" id="GO:0017178">
    <property type="term" value="F:diphthine-ammonia ligase activity"/>
    <property type="evidence" value="ECO:0007669"/>
    <property type="project" value="TreeGrafter"/>
</dbReference>
<feature type="domain" description="Diphthamide synthase" evidence="2">
    <location>
        <begin position="69"/>
        <end position="281"/>
    </location>
</feature>
<name>A0A0F8G109_METMZ</name>
<dbReference type="CDD" id="cd01994">
    <property type="entry name" value="AANH_PF0828-like"/>
    <property type="match status" value="1"/>
</dbReference>
<dbReference type="PANTHER" id="PTHR12196">
    <property type="entry name" value="DOMAIN OF UNKNOWN FUNCTION 71 DUF71 -CONTAINING PROTEIN"/>
    <property type="match status" value="1"/>
</dbReference>
<dbReference type="EMBL" id="JJPB01000077">
    <property type="protein sequence ID" value="KKG31695.1"/>
    <property type="molecule type" value="Genomic_DNA"/>
</dbReference>
<dbReference type="InterPro" id="IPR014729">
    <property type="entry name" value="Rossmann-like_a/b/a_fold"/>
</dbReference>
<evidence type="ECO:0000313" key="5">
    <source>
        <dbReference type="EMBL" id="KKG48319.1"/>
    </source>
</evidence>
<feature type="region of interest" description="Disordered" evidence="1">
    <location>
        <begin position="1"/>
        <end position="20"/>
    </location>
</feature>
<reference evidence="8 9" key="1">
    <citation type="journal article" date="2015" name="ISME J.">
        <title>Genomic and phenotypic differentiation among Methanosarcina mazei populations from Columbia River sediment.</title>
        <authorList>
            <person name="Youngblut N.D."/>
            <person name="Wirth J.S."/>
            <person name="Henriksen J.R."/>
            <person name="Smith M."/>
            <person name="Simon H."/>
            <person name="Metcalf W.W."/>
            <person name="Whitaker R.J."/>
        </authorList>
    </citation>
    <scope>NUCLEOTIDE SEQUENCE [LARGE SCALE GENOMIC DNA]</scope>
    <source>
        <strain evidence="7 12">1.F.M.0.5</strain>
        <strain evidence="3 8">3.F.A.1A.3</strain>
        <strain evidence="4 11">3.F.A.2.3</strain>
        <strain evidence="5 9">3.F.A.2.6</strain>
        <strain evidence="6 10">3.F.A.2.7</strain>
    </source>
</reference>
<dbReference type="Proteomes" id="UP000034195">
    <property type="component" value="Unassembled WGS sequence"/>
</dbReference>
<evidence type="ECO:0000256" key="1">
    <source>
        <dbReference type="SAM" id="MobiDB-lite"/>
    </source>
</evidence>
<sequence length="285" mass="32313">MNTEPVLIRSDGIKKDDDKSDNCKIDKGNIDKGNLDEEDVDKEKIDKEKIDKEKIDKEKIDEKKVDKGRVVVSWTGGKDGCLACYGAILEGFEVTHLLNFREIQRRGSHDINPALLYAQAEALGIPLIHKDFISYEQEFKKAVRELRDSGEIIDGAVFGHIETHKNLVDRICRELGLELIMPLWQRSSGQIINDLTGLGFEVILLSVKADLLGKEWLGRKIDENFICDLKKHNPSIDPCGENGEFHTFVTNCPLFKNKINVTESEMVLRGGYWFLEISKLEAGKK</sequence>
<evidence type="ECO:0000313" key="7">
    <source>
        <dbReference type="EMBL" id="KKH26937.1"/>
    </source>
</evidence>
<gene>
    <name evidence="6" type="ORF">DU36_09535</name>
    <name evidence="5" type="ORF">DU38_09570</name>
    <name evidence="4" type="ORF">DU41_09275</name>
    <name evidence="3" type="ORF">DU49_09975</name>
    <name evidence="7" type="ORF">DU60_09635</name>
</gene>
<feature type="compositionally biased region" description="Basic and acidic residues" evidence="1">
    <location>
        <begin position="11"/>
        <end position="20"/>
    </location>
</feature>
<evidence type="ECO:0000313" key="3">
    <source>
        <dbReference type="EMBL" id="KKG31695.1"/>
    </source>
</evidence>
<evidence type="ECO:0000313" key="10">
    <source>
        <dbReference type="Proteomes" id="UP000034243"/>
    </source>
</evidence>
<dbReference type="Proteomes" id="UP000034921">
    <property type="component" value="Unassembled WGS sequence"/>
</dbReference>
<protein>
    <submittedName>
        <fullName evidence="5">ATP-binding protein</fullName>
    </submittedName>
</protein>
<comment type="caution">
    <text evidence="5">The sequence shown here is derived from an EMBL/GenBank/DDBJ whole genome shotgun (WGS) entry which is preliminary data.</text>
</comment>
<dbReference type="EMBL" id="JJQE01000116">
    <property type="protein sequence ID" value="KKH26937.1"/>
    <property type="molecule type" value="Genomic_DNA"/>
</dbReference>
<evidence type="ECO:0000313" key="8">
    <source>
        <dbReference type="Proteomes" id="UP000033878"/>
    </source>
</evidence>
<evidence type="ECO:0000313" key="12">
    <source>
        <dbReference type="Proteomes" id="UP000034921"/>
    </source>
</evidence>
<dbReference type="GO" id="GO:0017183">
    <property type="term" value="P:protein histidyl modification to diphthamide"/>
    <property type="evidence" value="ECO:0007669"/>
    <property type="project" value="TreeGrafter"/>
</dbReference>
<dbReference type="NCBIfam" id="TIGR00290">
    <property type="entry name" value="MJ0570_dom"/>
    <property type="match status" value="1"/>
</dbReference>
<dbReference type="Proteomes" id="UP000033878">
    <property type="component" value="Unassembled WGS sequence"/>
</dbReference>
<dbReference type="InterPro" id="IPR030662">
    <property type="entry name" value="DPH6/MJ0570"/>
</dbReference>
<dbReference type="PANTHER" id="PTHR12196:SF2">
    <property type="entry name" value="DIPHTHINE--AMMONIA LIGASE"/>
    <property type="match status" value="1"/>
</dbReference>
<dbReference type="RefSeq" id="WP_235269109.1">
    <property type="nucleotide sequence ID" value="NZ_JJPB01000077.1"/>
</dbReference>
<dbReference type="Proteomes" id="UP000034667">
    <property type="component" value="Unassembled WGS sequence"/>
</dbReference>
<dbReference type="Gene3D" id="3.40.50.620">
    <property type="entry name" value="HUPs"/>
    <property type="match status" value="1"/>
</dbReference>
<evidence type="ECO:0000313" key="4">
    <source>
        <dbReference type="EMBL" id="KKG43206.1"/>
    </source>
</evidence>
<dbReference type="Proteomes" id="UP000034243">
    <property type="component" value="Unassembled WGS sequence"/>
</dbReference>
<dbReference type="SUPFAM" id="SSF52402">
    <property type="entry name" value="Adenine nucleotide alpha hydrolases-like"/>
    <property type="match status" value="1"/>
</dbReference>
<dbReference type="EMBL" id="JJPH01000086">
    <property type="protein sequence ID" value="KKG51503.1"/>
    <property type="molecule type" value="Genomic_DNA"/>
</dbReference>
<dbReference type="InterPro" id="IPR002761">
    <property type="entry name" value="Diphthami_syn_dom"/>
</dbReference>
<evidence type="ECO:0000313" key="9">
    <source>
        <dbReference type="Proteomes" id="UP000034195"/>
    </source>
</evidence>
<dbReference type="AlphaFoldDB" id="A0A0F8G109"/>